<dbReference type="InterPro" id="IPR045057">
    <property type="entry name" value="Gcn5-rel_NAT"/>
</dbReference>
<proteinExistence type="predicted"/>
<dbReference type="Pfam" id="PF14542">
    <property type="entry name" value="Acetyltransf_CG"/>
    <property type="match status" value="1"/>
</dbReference>
<organism evidence="2 3">
    <name type="scientific">Candidatus Avipropionibacterium avicola</name>
    <dbReference type="NCBI Taxonomy" id="2840701"/>
    <lineage>
        <taxon>Bacteria</taxon>
        <taxon>Bacillati</taxon>
        <taxon>Actinomycetota</taxon>
        <taxon>Actinomycetes</taxon>
        <taxon>Propionibacteriales</taxon>
        <taxon>Propionibacteriaceae</taxon>
        <taxon>Propionibacteriaceae incertae sedis</taxon>
        <taxon>Candidatus Avipropionibacterium</taxon>
    </lineage>
</organism>
<reference evidence="2" key="2">
    <citation type="journal article" date="2021" name="PeerJ">
        <title>Extensive microbial diversity within the chicken gut microbiome revealed by metagenomics and culture.</title>
        <authorList>
            <person name="Gilroy R."/>
            <person name="Ravi A."/>
            <person name="Getino M."/>
            <person name="Pursley I."/>
            <person name="Horton D.L."/>
            <person name="Alikhan N.F."/>
            <person name="Baker D."/>
            <person name="Gharbi K."/>
            <person name="Hall N."/>
            <person name="Watson M."/>
            <person name="Adriaenssens E.M."/>
            <person name="Foster-Nyarko E."/>
            <person name="Jarju S."/>
            <person name="Secka A."/>
            <person name="Antonio M."/>
            <person name="Oren A."/>
            <person name="Chaudhuri R.R."/>
            <person name="La Ragione R."/>
            <person name="Hildebrand F."/>
            <person name="Pallen M.J."/>
        </authorList>
    </citation>
    <scope>NUCLEOTIDE SEQUENCE</scope>
    <source>
        <strain evidence="2">ChiGjej1B1-24693</strain>
    </source>
</reference>
<feature type="domain" description="N-acetyltransferase" evidence="1">
    <location>
        <begin position="6"/>
        <end position="92"/>
    </location>
</feature>
<dbReference type="PANTHER" id="PTHR31435">
    <property type="entry name" value="PROTEIN NATD1"/>
    <property type="match status" value="1"/>
</dbReference>
<evidence type="ECO:0000259" key="1">
    <source>
        <dbReference type="PROSITE" id="PS51729"/>
    </source>
</evidence>
<dbReference type="Proteomes" id="UP000886842">
    <property type="component" value="Unassembled WGS sequence"/>
</dbReference>
<name>A0A9D1H0B1_9ACTN</name>
<accession>A0A9D1H0B1</accession>
<dbReference type="SUPFAM" id="SSF55729">
    <property type="entry name" value="Acyl-CoA N-acyltransferases (Nat)"/>
    <property type="match status" value="1"/>
</dbReference>
<gene>
    <name evidence="2" type="ORF">IAA98_10825</name>
</gene>
<dbReference type="CDD" id="cd04301">
    <property type="entry name" value="NAT_SF"/>
    <property type="match status" value="1"/>
</dbReference>
<evidence type="ECO:0000313" key="2">
    <source>
        <dbReference type="EMBL" id="HIT76070.1"/>
    </source>
</evidence>
<dbReference type="Gene3D" id="3.40.630.30">
    <property type="match status" value="1"/>
</dbReference>
<evidence type="ECO:0000313" key="3">
    <source>
        <dbReference type="Proteomes" id="UP000886842"/>
    </source>
</evidence>
<reference evidence="2" key="1">
    <citation type="submission" date="2020-10" db="EMBL/GenBank/DDBJ databases">
        <authorList>
            <person name="Gilroy R."/>
        </authorList>
    </citation>
    <scope>NUCLEOTIDE SEQUENCE</scope>
    <source>
        <strain evidence="2">ChiGjej1B1-24693</strain>
    </source>
</reference>
<dbReference type="PANTHER" id="PTHR31435:SF10">
    <property type="entry name" value="BSR4717 PROTEIN"/>
    <property type="match status" value="1"/>
</dbReference>
<comment type="caution">
    <text evidence="2">The sequence shown here is derived from an EMBL/GenBank/DDBJ whole genome shotgun (WGS) entry which is preliminary data.</text>
</comment>
<protein>
    <submittedName>
        <fullName evidence="2">N-acetyltransferase</fullName>
    </submittedName>
</protein>
<dbReference type="InterPro" id="IPR016181">
    <property type="entry name" value="Acyl_CoA_acyltransferase"/>
</dbReference>
<dbReference type="AlphaFoldDB" id="A0A9D1H0B1"/>
<dbReference type="PROSITE" id="PS51729">
    <property type="entry name" value="GNAT_YJDJ"/>
    <property type="match status" value="1"/>
</dbReference>
<sequence length="98" mass="10662">MTENVARRSAPDRFEISVDGRVAGFAEFVDRDGVRIFPHTEIDPEFGGQGLGGTVVRAALEATRAEGLSIVAQCSFVRHYVETHPEWSDLLAADQGSD</sequence>
<dbReference type="InterPro" id="IPR031165">
    <property type="entry name" value="GNAT_YJDJ"/>
</dbReference>
<dbReference type="EMBL" id="DVLP01000319">
    <property type="protein sequence ID" value="HIT76070.1"/>
    <property type="molecule type" value="Genomic_DNA"/>
</dbReference>